<sequence>MGEVKIKHKRTRVNTINKQLLDTVTGELTELKNETLYISKATSQVTVDYKNYVYLDTNRLGILLENGIRQVDLGLLITLSRKIQNRFCVCLKDDEVPHTTKTIAELIGETPQGVKAKLNRLEKQGVIAYTKSIGNSGWGKVYIINPHIIKKGINLSKTVCELFDDITAPDLVATTKEAFSTS</sequence>
<name>A0ABS7XZ52_9FLAO</name>
<evidence type="ECO:0008006" key="3">
    <source>
        <dbReference type="Google" id="ProtNLM"/>
    </source>
</evidence>
<evidence type="ECO:0000313" key="1">
    <source>
        <dbReference type="EMBL" id="MCA0152914.1"/>
    </source>
</evidence>
<accession>A0ABS7XZ52</accession>
<evidence type="ECO:0000313" key="2">
    <source>
        <dbReference type="Proteomes" id="UP001198402"/>
    </source>
</evidence>
<comment type="caution">
    <text evidence="1">The sequence shown here is derived from an EMBL/GenBank/DDBJ whole genome shotgun (WGS) entry which is preliminary data.</text>
</comment>
<protein>
    <recommendedName>
        <fullName evidence="3">Winged helix-turn-helix DNA-binding</fullName>
    </recommendedName>
</protein>
<dbReference type="InterPro" id="IPR036390">
    <property type="entry name" value="WH_DNA-bd_sf"/>
</dbReference>
<reference evidence="2" key="1">
    <citation type="submission" date="2023-07" db="EMBL/GenBank/DDBJ databases">
        <authorList>
            <person name="Yue Y."/>
        </authorList>
    </citation>
    <scope>NUCLEOTIDE SEQUENCE [LARGE SCALE GENOMIC DNA]</scope>
    <source>
        <strain evidence="2">2Y89</strain>
    </source>
</reference>
<dbReference type="SUPFAM" id="SSF46785">
    <property type="entry name" value="Winged helix' DNA-binding domain"/>
    <property type="match status" value="1"/>
</dbReference>
<dbReference type="EMBL" id="JAIUJS010000003">
    <property type="protein sequence ID" value="MCA0152914.1"/>
    <property type="molecule type" value="Genomic_DNA"/>
</dbReference>
<dbReference type="RefSeq" id="WP_224477843.1">
    <property type="nucleotide sequence ID" value="NZ_JAIUJS010000003.1"/>
</dbReference>
<organism evidence="1 2">
    <name type="scientific">Winogradskyella vincentii</name>
    <dbReference type="NCBI Taxonomy" id="2877122"/>
    <lineage>
        <taxon>Bacteria</taxon>
        <taxon>Pseudomonadati</taxon>
        <taxon>Bacteroidota</taxon>
        <taxon>Flavobacteriia</taxon>
        <taxon>Flavobacteriales</taxon>
        <taxon>Flavobacteriaceae</taxon>
        <taxon>Winogradskyella</taxon>
    </lineage>
</organism>
<dbReference type="Proteomes" id="UP001198402">
    <property type="component" value="Unassembled WGS sequence"/>
</dbReference>
<gene>
    <name evidence="1" type="ORF">LBV24_06775</name>
</gene>
<proteinExistence type="predicted"/>
<keyword evidence="2" id="KW-1185">Reference proteome</keyword>